<evidence type="ECO:0000313" key="1">
    <source>
        <dbReference type="EMBL" id="KAI8525005.1"/>
    </source>
</evidence>
<keyword evidence="2" id="KW-1185">Reference proteome</keyword>
<evidence type="ECO:0000313" key="2">
    <source>
        <dbReference type="Proteomes" id="UP001062846"/>
    </source>
</evidence>
<gene>
    <name evidence="1" type="ORF">RHMOL_Rhmol13G0194000</name>
</gene>
<accession>A0ACC0L8Q0</accession>
<sequence>MVVHEVTQKYRPMTLEEQERTMITRLRARMRKDTKKEEYDYGRKRKRPTSESMKVDAEVDLKGVIDVENFTAGPEKGFLKPK</sequence>
<dbReference type="EMBL" id="CM046400">
    <property type="protein sequence ID" value="KAI8525005.1"/>
    <property type="molecule type" value="Genomic_DNA"/>
</dbReference>
<name>A0ACC0L8Q0_RHOML</name>
<reference evidence="1" key="1">
    <citation type="submission" date="2022-02" db="EMBL/GenBank/DDBJ databases">
        <title>Plant Genome Project.</title>
        <authorList>
            <person name="Zhang R.-G."/>
        </authorList>
    </citation>
    <scope>NUCLEOTIDE SEQUENCE</scope>
    <source>
        <strain evidence="1">AT1</strain>
    </source>
</reference>
<proteinExistence type="predicted"/>
<protein>
    <submittedName>
        <fullName evidence="1">Uncharacterized protein</fullName>
    </submittedName>
</protein>
<organism evidence="1 2">
    <name type="scientific">Rhododendron molle</name>
    <name type="common">Chinese azalea</name>
    <name type="synonym">Azalea mollis</name>
    <dbReference type="NCBI Taxonomy" id="49168"/>
    <lineage>
        <taxon>Eukaryota</taxon>
        <taxon>Viridiplantae</taxon>
        <taxon>Streptophyta</taxon>
        <taxon>Embryophyta</taxon>
        <taxon>Tracheophyta</taxon>
        <taxon>Spermatophyta</taxon>
        <taxon>Magnoliopsida</taxon>
        <taxon>eudicotyledons</taxon>
        <taxon>Gunneridae</taxon>
        <taxon>Pentapetalae</taxon>
        <taxon>asterids</taxon>
        <taxon>Ericales</taxon>
        <taxon>Ericaceae</taxon>
        <taxon>Ericoideae</taxon>
        <taxon>Rhodoreae</taxon>
        <taxon>Rhododendron</taxon>
    </lineage>
</organism>
<comment type="caution">
    <text evidence="1">The sequence shown here is derived from an EMBL/GenBank/DDBJ whole genome shotgun (WGS) entry which is preliminary data.</text>
</comment>
<dbReference type="Proteomes" id="UP001062846">
    <property type="component" value="Chromosome 13"/>
</dbReference>